<evidence type="ECO:0000256" key="5">
    <source>
        <dbReference type="PROSITE-ProRule" id="PRU01240"/>
    </source>
</evidence>
<dbReference type="PANTHER" id="PTHR43806">
    <property type="entry name" value="PEPTIDASE S8"/>
    <property type="match status" value="1"/>
</dbReference>
<dbReference type="AlphaFoldDB" id="A0A1M6DV08"/>
<reference evidence="8" key="1">
    <citation type="submission" date="2016-11" db="EMBL/GenBank/DDBJ databases">
        <authorList>
            <person name="Varghese N."/>
            <person name="Submissions S."/>
        </authorList>
    </citation>
    <scope>NUCLEOTIDE SEQUENCE [LARGE SCALE GENOMIC DNA]</scope>
    <source>
        <strain evidence="8">DSM 22623</strain>
    </source>
</reference>
<dbReference type="Proteomes" id="UP000184432">
    <property type="component" value="Unassembled WGS sequence"/>
</dbReference>
<dbReference type="GO" id="GO:0006508">
    <property type="term" value="P:proteolysis"/>
    <property type="evidence" value="ECO:0007669"/>
    <property type="project" value="UniProtKB-KW"/>
</dbReference>
<feature type="active site" description="Charge relay system" evidence="5">
    <location>
        <position position="475"/>
    </location>
</feature>
<dbReference type="PROSITE" id="PS00138">
    <property type="entry name" value="SUBTILASE_SER"/>
    <property type="match status" value="1"/>
</dbReference>
<sequence length="555" mass="62505">MNLKSVVITVFYLLVISHSSCQETPKKSSNNHLISKEKKLSNEELQNWHHKDYENDTIPGVGLDRLYESGLLDKYPKGDEVIVAVIDTKVEIDHIDLKEHIWENKDEIANNGIDDDNNGFIDDKVGWDFLGNSNGKYVKFQSAEVVRVIKKYEQVFEGKDSTDIDKEELSNYKLYVKAKKQLPNDINKLKSSINYFKEWLKRHESASASIKQLTKKEEISVADLDKVLSSTNDSITNDHAKFLKSAKQNDRTEKMFKHYIQWYSDMLETTYHLDYKEREIVGDNLNKITDSIYGNHIVSGEVPFNHSIVVSGVIGSDRNNSLGAMGFSENIKIMPIVMVASGDEHDKDIAMAIRYAVNNGAKVINMSWGKQFSLHQNWVIDAIKYAESNNVLVVHGAGNDAVNTDKHLYFPNDYMDGPELVNNFIVVGASGYEVNENLVASFSNYGKNTVDVFAPGVKIYTTKENNNFGFSRGTSLAAPMVSGLAGLLLSYFPNLSAAELKKIIMESGTYFEIPVKINDDDNTQKEVSFTELSKSGRIINAYNAFLMASRLQTTN</sequence>
<dbReference type="PROSITE" id="PS51892">
    <property type="entry name" value="SUBTILASE"/>
    <property type="match status" value="1"/>
</dbReference>
<dbReference type="Pfam" id="PF00082">
    <property type="entry name" value="Peptidase_S8"/>
    <property type="match status" value="1"/>
</dbReference>
<dbReference type="SUPFAM" id="SSF52743">
    <property type="entry name" value="Subtilisin-like"/>
    <property type="match status" value="1"/>
</dbReference>
<feature type="domain" description="Peptidase S8/S53" evidence="6">
    <location>
        <begin position="78"/>
        <end position="508"/>
    </location>
</feature>
<dbReference type="InterPro" id="IPR000209">
    <property type="entry name" value="Peptidase_S8/S53_dom"/>
</dbReference>
<keyword evidence="3 5" id="KW-0378">Hydrolase</keyword>
<evidence type="ECO:0000256" key="4">
    <source>
        <dbReference type="ARBA" id="ARBA00022825"/>
    </source>
</evidence>
<dbReference type="EMBL" id="FQYP01000003">
    <property type="protein sequence ID" value="SHI76983.1"/>
    <property type="molecule type" value="Genomic_DNA"/>
</dbReference>
<dbReference type="InterPro" id="IPR036852">
    <property type="entry name" value="Peptidase_S8/S53_dom_sf"/>
</dbReference>
<evidence type="ECO:0000313" key="8">
    <source>
        <dbReference type="Proteomes" id="UP000184432"/>
    </source>
</evidence>
<dbReference type="InterPro" id="IPR023828">
    <property type="entry name" value="Peptidase_S8_Ser-AS"/>
</dbReference>
<dbReference type="GO" id="GO:0004252">
    <property type="term" value="F:serine-type endopeptidase activity"/>
    <property type="evidence" value="ECO:0007669"/>
    <property type="project" value="UniProtKB-UniRule"/>
</dbReference>
<dbReference type="InterPro" id="IPR015500">
    <property type="entry name" value="Peptidase_S8_subtilisin-rel"/>
</dbReference>
<proteinExistence type="inferred from homology"/>
<dbReference type="RefSeq" id="WP_084549447.1">
    <property type="nucleotide sequence ID" value="NZ_FQYP01000003.1"/>
</dbReference>
<evidence type="ECO:0000256" key="2">
    <source>
        <dbReference type="ARBA" id="ARBA00022670"/>
    </source>
</evidence>
<dbReference type="Gene3D" id="3.40.50.200">
    <property type="entry name" value="Peptidase S8/S53 domain"/>
    <property type="match status" value="2"/>
</dbReference>
<keyword evidence="2 5" id="KW-0645">Protease</keyword>
<evidence type="ECO:0000256" key="1">
    <source>
        <dbReference type="ARBA" id="ARBA00011073"/>
    </source>
</evidence>
<keyword evidence="8" id="KW-1185">Reference proteome</keyword>
<comment type="similarity">
    <text evidence="1 5">Belongs to the peptidase S8 family.</text>
</comment>
<keyword evidence="4 5" id="KW-0720">Serine protease</keyword>
<accession>A0A1M6DV08</accession>
<dbReference type="STRING" id="570521.SAMN04488508_10328"/>
<dbReference type="PANTHER" id="PTHR43806:SF11">
    <property type="entry name" value="CEREVISIN-RELATED"/>
    <property type="match status" value="1"/>
</dbReference>
<feature type="active site" description="Charge relay system" evidence="5">
    <location>
        <position position="87"/>
    </location>
</feature>
<evidence type="ECO:0000259" key="6">
    <source>
        <dbReference type="Pfam" id="PF00082"/>
    </source>
</evidence>
<evidence type="ECO:0000313" key="7">
    <source>
        <dbReference type="EMBL" id="SHI76983.1"/>
    </source>
</evidence>
<organism evidence="7 8">
    <name type="scientific">Aquimarina spongiae</name>
    <dbReference type="NCBI Taxonomy" id="570521"/>
    <lineage>
        <taxon>Bacteria</taxon>
        <taxon>Pseudomonadati</taxon>
        <taxon>Bacteroidota</taxon>
        <taxon>Flavobacteriia</taxon>
        <taxon>Flavobacteriales</taxon>
        <taxon>Flavobacteriaceae</taxon>
        <taxon>Aquimarina</taxon>
    </lineage>
</organism>
<feature type="active site" description="Charge relay system" evidence="5">
    <location>
        <position position="306"/>
    </location>
</feature>
<evidence type="ECO:0000256" key="3">
    <source>
        <dbReference type="ARBA" id="ARBA00022801"/>
    </source>
</evidence>
<protein>
    <submittedName>
        <fullName evidence="7">Subtilase family protein</fullName>
    </submittedName>
</protein>
<name>A0A1M6DV08_9FLAO</name>
<gene>
    <name evidence="7" type="ORF">SAMN04488508_10328</name>
</gene>
<dbReference type="OrthoDB" id="9798386at2"/>
<dbReference type="InterPro" id="IPR050131">
    <property type="entry name" value="Peptidase_S8_subtilisin-like"/>
</dbReference>
<dbReference type="PRINTS" id="PR00723">
    <property type="entry name" value="SUBTILISIN"/>
</dbReference>